<dbReference type="Proteomes" id="UP001219355">
    <property type="component" value="Chromosome 4"/>
</dbReference>
<accession>A0AAF0DK70</accession>
<evidence type="ECO:0000313" key="3">
    <source>
        <dbReference type="Proteomes" id="UP001219355"/>
    </source>
</evidence>
<dbReference type="SUPFAM" id="SSF54637">
    <property type="entry name" value="Thioesterase/thiol ester dehydrase-isomerase"/>
    <property type="match status" value="1"/>
</dbReference>
<dbReference type="EMBL" id="CP120630">
    <property type="protein sequence ID" value="WEW60264.1"/>
    <property type="molecule type" value="Genomic_DNA"/>
</dbReference>
<organism evidence="2 3">
    <name type="scientific">Emydomyces testavorans</name>
    <dbReference type="NCBI Taxonomy" id="2070801"/>
    <lineage>
        <taxon>Eukaryota</taxon>
        <taxon>Fungi</taxon>
        <taxon>Dikarya</taxon>
        <taxon>Ascomycota</taxon>
        <taxon>Pezizomycotina</taxon>
        <taxon>Eurotiomycetes</taxon>
        <taxon>Eurotiomycetidae</taxon>
        <taxon>Onygenales</taxon>
        <taxon>Nannizziopsiaceae</taxon>
        <taxon>Emydomyces</taxon>
    </lineage>
</organism>
<evidence type="ECO:0000259" key="1">
    <source>
        <dbReference type="Pfam" id="PF03061"/>
    </source>
</evidence>
<dbReference type="PANTHER" id="PTHR47260">
    <property type="entry name" value="UPF0644 PROTEIN PB2B4.06"/>
    <property type="match status" value="1"/>
</dbReference>
<protein>
    <recommendedName>
        <fullName evidence="1">Thioesterase domain-containing protein</fullName>
    </recommendedName>
</protein>
<sequence length="352" mass="39272">MPWCSALLSDPRYAITSTESRTPKATTEDALFAETLNTAKTISACLSFYKKPANPREPIAEVRTLLSIESGLNGYPHVCHGGIIATVLDEGMGLLLSLNKDREEEAARASGRSVQRPATVTAELTVRYLKPVVTPQTICVIVELARVQGRKIWLQGTIKDYLGTAMVKAEGVFVQTGREISDSILAVEFLRNGEFRSTRIDYFDSDDVEQYHALLFGSGDNSSVSAKLLIAENVSSEAIEVLSIRFSLNLRLFYYHLEFNIRRSVMRNLVSASLEVAISVTWCMSSHVPDKYIRILIPCNLKPTGERKLDTRLAQGLDLLKANLLHESHRLKAKRALQRLRLIFPKTDMETG</sequence>
<dbReference type="CDD" id="cd03443">
    <property type="entry name" value="PaaI_thioesterase"/>
    <property type="match status" value="1"/>
</dbReference>
<dbReference type="AlphaFoldDB" id="A0AAF0DK70"/>
<proteinExistence type="predicted"/>
<dbReference type="InterPro" id="IPR029069">
    <property type="entry name" value="HotDog_dom_sf"/>
</dbReference>
<gene>
    <name evidence="2" type="ORF">PRK78_005749</name>
</gene>
<reference evidence="2" key="1">
    <citation type="submission" date="2023-03" db="EMBL/GenBank/DDBJ databases">
        <title>Emydomyces testavorans Genome Sequence.</title>
        <authorList>
            <person name="Hoyer L."/>
        </authorList>
    </citation>
    <scope>NUCLEOTIDE SEQUENCE</scope>
    <source>
        <strain evidence="2">16-2883</strain>
    </source>
</reference>
<name>A0AAF0DK70_9EURO</name>
<dbReference type="Gene3D" id="3.10.129.10">
    <property type="entry name" value="Hotdog Thioesterase"/>
    <property type="match status" value="1"/>
</dbReference>
<dbReference type="PANTHER" id="PTHR47260:SF6">
    <property type="entry name" value="THIOESTERASE DOMAIN-CONTAINING PROTEIN"/>
    <property type="match status" value="1"/>
</dbReference>
<dbReference type="InterPro" id="IPR052061">
    <property type="entry name" value="PTE-AB_protein"/>
</dbReference>
<keyword evidence="3" id="KW-1185">Reference proteome</keyword>
<feature type="domain" description="Thioesterase" evidence="1">
    <location>
        <begin position="78"/>
        <end position="158"/>
    </location>
</feature>
<dbReference type="InterPro" id="IPR006683">
    <property type="entry name" value="Thioestr_dom"/>
</dbReference>
<dbReference type="Pfam" id="PF03061">
    <property type="entry name" value="4HBT"/>
    <property type="match status" value="1"/>
</dbReference>
<evidence type="ECO:0000313" key="2">
    <source>
        <dbReference type="EMBL" id="WEW60264.1"/>
    </source>
</evidence>